<evidence type="ECO:0000313" key="1">
    <source>
        <dbReference type="EMBL" id="KAH8002424.1"/>
    </source>
</evidence>
<reference evidence="1" key="1">
    <citation type="submission" date="2021-08" db="EMBL/GenBank/DDBJ databases">
        <title>The first chromosome-level gecko genome reveals the dynamic sex chromosomes of Neotropical dwarf geckos (Sphaerodactylidae: Sphaerodactylus).</title>
        <authorList>
            <person name="Pinto B.J."/>
            <person name="Keating S.E."/>
            <person name="Gamble T."/>
        </authorList>
    </citation>
    <scope>NUCLEOTIDE SEQUENCE</scope>
    <source>
        <strain evidence="1">TG3544</strain>
    </source>
</reference>
<dbReference type="Proteomes" id="UP000827872">
    <property type="component" value="Linkage Group LG08"/>
</dbReference>
<organism evidence="1 2">
    <name type="scientific">Sphaerodactylus townsendi</name>
    <dbReference type="NCBI Taxonomy" id="933632"/>
    <lineage>
        <taxon>Eukaryota</taxon>
        <taxon>Metazoa</taxon>
        <taxon>Chordata</taxon>
        <taxon>Craniata</taxon>
        <taxon>Vertebrata</taxon>
        <taxon>Euteleostomi</taxon>
        <taxon>Lepidosauria</taxon>
        <taxon>Squamata</taxon>
        <taxon>Bifurcata</taxon>
        <taxon>Gekkota</taxon>
        <taxon>Sphaerodactylidae</taxon>
        <taxon>Sphaerodactylus</taxon>
    </lineage>
</organism>
<accession>A0ACB8FC76</accession>
<protein>
    <submittedName>
        <fullName evidence="1">Uncharacterized protein</fullName>
    </submittedName>
</protein>
<proteinExistence type="predicted"/>
<gene>
    <name evidence="1" type="ORF">K3G42_024307</name>
</gene>
<evidence type="ECO:0000313" key="2">
    <source>
        <dbReference type="Proteomes" id="UP000827872"/>
    </source>
</evidence>
<sequence length="92" mass="10454">MWPAKLHAGLLLTINEMDITPTRIHLFYGIRCGPSHSQEHQLRNLREWEEDLDATMIDQRGPSRRQPCADGVAQKGDCIAEAFDLLTCHDTP</sequence>
<comment type="caution">
    <text evidence="1">The sequence shown here is derived from an EMBL/GenBank/DDBJ whole genome shotgun (WGS) entry which is preliminary data.</text>
</comment>
<dbReference type="EMBL" id="CM037621">
    <property type="protein sequence ID" value="KAH8002424.1"/>
    <property type="molecule type" value="Genomic_DNA"/>
</dbReference>
<name>A0ACB8FC76_9SAUR</name>
<keyword evidence="2" id="KW-1185">Reference proteome</keyword>